<keyword evidence="2" id="KW-1185">Reference proteome</keyword>
<gene>
    <name evidence="1" type="ordered locus">Bphy_6074</name>
</gene>
<keyword evidence="1" id="KW-0614">Plasmid</keyword>
<dbReference type="Proteomes" id="UP000001192">
    <property type="component" value="Plasmid pBPHY01"/>
</dbReference>
<accession>B2JW06</accession>
<dbReference type="EMBL" id="CP001045">
    <property type="protein sequence ID" value="ACC75133.1"/>
    <property type="molecule type" value="Genomic_DNA"/>
</dbReference>
<evidence type="ECO:0000313" key="2">
    <source>
        <dbReference type="Proteomes" id="UP000001192"/>
    </source>
</evidence>
<dbReference type="HOGENOM" id="CLU_2521249_0_0_4"/>
<geneLocation type="plasmid" evidence="1 2">
    <name>pBPHY01</name>
</geneLocation>
<dbReference type="AlphaFoldDB" id="B2JW06"/>
<sequence length="84" mass="9612">MTRVVATRSTLASLDHITVVQIGALVWKTIQRFPWRRNPAAMLAALALAGTRRWRDIGAEKRARKAGYRWRIAQAHKQQNAYDV</sequence>
<name>B2JW06_PARP8</name>
<protein>
    <submittedName>
        <fullName evidence="1">Uncharacterized protein</fullName>
    </submittedName>
</protein>
<evidence type="ECO:0000313" key="1">
    <source>
        <dbReference type="EMBL" id="ACC75133.1"/>
    </source>
</evidence>
<dbReference type="KEGG" id="bph:Bphy_6074"/>
<proteinExistence type="predicted"/>
<reference evidence="2" key="1">
    <citation type="journal article" date="2014" name="Stand. Genomic Sci.">
        <title>Complete genome sequence of Burkholderia phymatum STM815(T), a broad host range and efficient nitrogen-fixing symbiont of Mimosa species.</title>
        <authorList>
            <person name="Moulin L."/>
            <person name="Klonowska A."/>
            <person name="Caroline B."/>
            <person name="Booth K."/>
            <person name="Vriezen J.A."/>
            <person name="Melkonian R."/>
            <person name="James E.K."/>
            <person name="Young J.P."/>
            <person name="Bena G."/>
            <person name="Hauser L."/>
            <person name="Land M."/>
            <person name="Kyrpides N."/>
            <person name="Bruce D."/>
            <person name="Chain P."/>
            <person name="Copeland A."/>
            <person name="Pitluck S."/>
            <person name="Woyke T."/>
            <person name="Lizotte-Waniewski M."/>
            <person name="Bristow J."/>
            <person name="Riley M."/>
        </authorList>
    </citation>
    <scope>NUCLEOTIDE SEQUENCE [LARGE SCALE GENOMIC DNA]</scope>
    <source>
        <strain evidence="2">DSM 17167 / CIP 108236 / LMG 21445 / STM815</strain>
        <plasmid evidence="2">Plasmid pBPHY01</plasmid>
    </source>
</reference>
<organism evidence="1 2">
    <name type="scientific">Paraburkholderia phymatum (strain DSM 17167 / CIP 108236 / LMG 21445 / STM815)</name>
    <name type="common">Burkholderia phymatum</name>
    <dbReference type="NCBI Taxonomy" id="391038"/>
    <lineage>
        <taxon>Bacteria</taxon>
        <taxon>Pseudomonadati</taxon>
        <taxon>Pseudomonadota</taxon>
        <taxon>Betaproteobacteria</taxon>
        <taxon>Burkholderiales</taxon>
        <taxon>Burkholderiaceae</taxon>
        <taxon>Paraburkholderia</taxon>
    </lineage>
</organism>